<protein>
    <submittedName>
        <fullName evidence="1">Uncharacterized protein</fullName>
    </submittedName>
</protein>
<gene>
    <name evidence="1" type="ORF">EB796_004652</name>
</gene>
<dbReference type="EMBL" id="VXIV02000632">
    <property type="protein sequence ID" value="KAF6037035.1"/>
    <property type="molecule type" value="Genomic_DNA"/>
</dbReference>
<evidence type="ECO:0000313" key="2">
    <source>
        <dbReference type="Proteomes" id="UP000593567"/>
    </source>
</evidence>
<dbReference type="AlphaFoldDB" id="A0A7J7KFM8"/>
<organism evidence="1 2">
    <name type="scientific">Bugula neritina</name>
    <name type="common">Brown bryozoan</name>
    <name type="synonym">Sertularia neritina</name>
    <dbReference type="NCBI Taxonomy" id="10212"/>
    <lineage>
        <taxon>Eukaryota</taxon>
        <taxon>Metazoa</taxon>
        <taxon>Spiralia</taxon>
        <taxon>Lophotrochozoa</taxon>
        <taxon>Bryozoa</taxon>
        <taxon>Gymnolaemata</taxon>
        <taxon>Cheilostomatida</taxon>
        <taxon>Flustrina</taxon>
        <taxon>Buguloidea</taxon>
        <taxon>Bugulidae</taxon>
        <taxon>Bugula</taxon>
    </lineage>
</organism>
<keyword evidence="2" id="KW-1185">Reference proteome</keyword>
<accession>A0A7J7KFM8</accession>
<comment type="caution">
    <text evidence="1">The sequence shown here is derived from an EMBL/GenBank/DDBJ whole genome shotgun (WGS) entry which is preliminary data.</text>
</comment>
<evidence type="ECO:0000313" key="1">
    <source>
        <dbReference type="EMBL" id="KAF6037035.1"/>
    </source>
</evidence>
<name>A0A7J7KFM8_BUGNE</name>
<dbReference type="Proteomes" id="UP000593567">
    <property type="component" value="Unassembled WGS sequence"/>
</dbReference>
<proteinExistence type="predicted"/>
<reference evidence="1" key="1">
    <citation type="submission" date="2020-06" db="EMBL/GenBank/DDBJ databases">
        <title>Draft genome of Bugula neritina, a colonial animal packing powerful symbionts and potential medicines.</title>
        <authorList>
            <person name="Rayko M."/>
        </authorList>
    </citation>
    <scope>NUCLEOTIDE SEQUENCE [LARGE SCALE GENOMIC DNA]</scope>
    <source>
        <strain evidence="1">Kwan_BN1</strain>
    </source>
</reference>
<sequence length="105" mass="11269">MTVSDMITHHPSYPGYNTQSNGLFHGYHAAPHTTSNHLFNSSHNSRPAFGIHDLLGLGHNQQLSPVPEYQHVSLGNGVGGGATHTSIARSRLSITLVKSAFKGNK</sequence>